<feature type="compositionally biased region" description="Basic and acidic residues" evidence="1">
    <location>
        <begin position="104"/>
        <end position="114"/>
    </location>
</feature>
<dbReference type="Proteomes" id="UP001153737">
    <property type="component" value="Chromosome 3"/>
</dbReference>
<reference evidence="2" key="1">
    <citation type="submission" date="2022-01" db="EMBL/GenBank/DDBJ databases">
        <authorList>
            <person name="King R."/>
        </authorList>
    </citation>
    <scope>NUCLEOTIDE SEQUENCE</scope>
</reference>
<dbReference type="EMBL" id="OU896709">
    <property type="protein sequence ID" value="CAG9820061.1"/>
    <property type="molecule type" value="Genomic_DNA"/>
</dbReference>
<reference evidence="2" key="2">
    <citation type="submission" date="2022-10" db="EMBL/GenBank/DDBJ databases">
        <authorList>
            <consortium name="ENA_rothamsted_submissions"/>
            <consortium name="culmorum"/>
            <person name="King R."/>
        </authorList>
    </citation>
    <scope>NUCLEOTIDE SEQUENCE</scope>
</reference>
<feature type="compositionally biased region" description="Basic and acidic residues" evidence="1">
    <location>
        <begin position="137"/>
        <end position="149"/>
    </location>
</feature>
<feature type="region of interest" description="Disordered" evidence="1">
    <location>
        <begin position="1"/>
        <end position="164"/>
    </location>
</feature>
<feature type="compositionally biased region" description="Polar residues" evidence="1">
    <location>
        <begin position="84"/>
        <end position="103"/>
    </location>
</feature>
<dbReference type="OrthoDB" id="6159439at2759"/>
<evidence type="ECO:0000256" key="1">
    <source>
        <dbReference type="SAM" id="MobiDB-lite"/>
    </source>
</evidence>
<protein>
    <submittedName>
        <fullName evidence="2">Uncharacterized protein</fullName>
    </submittedName>
</protein>
<accession>A0A9N9SHK2</accession>
<name>A0A9N9SHK2_PHACE</name>
<keyword evidence="3" id="KW-1185">Reference proteome</keyword>
<feature type="compositionally biased region" description="Basic and acidic residues" evidence="1">
    <location>
        <begin position="188"/>
        <end position="198"/>
    </location>
</feature>
<evidence type="ECO:0000313" key="2">
    <source>
        <dbReference type="EMBL" id="CAG9820061.1"/>
    </source>
</evidence>
<feature type="compositionally biased region" description="Acidic residues" evidence="1">
    <location>
        <begin position="127"/>
        <end position="136"/>
    </location>
</feature>
<proteinExistence type="predicted"/>
<feature type="compositionally biased region" description="Polar residues" evidence="1">
    <location>
        <begin position="36"/>
        <end position="51"/>
    </location>
</feature>
<feature type="region of interest" description="Disordered" evidence="1">
    <location>
        <begin position="181"/>
        <end position="220"/>
    </location>
</feature>
<dbReference type="AlphaFoldDB" id="A0A9N9SHK2"/>
<feature type="compositionally biased region" description="Polar residues" evidence="1">
    <location>
        <begin position="1"/>
        <end position="16"/>
    </location>
</feature>
<sequence length="220" mass="23702">MTGSTMASQRQPQSGFAISDILELDRQTNEDIDPITTDTSMYSPHQDMSFNSRHHWLHQLSDPSGLPSHHPHLAVPPPHAVQLSPDSTSPAVSERSSVDPTSLSERDPAPDSRHPRNQLDSSTEALSENEAEEQEEGKDGQDRQARHVTQEAQEAGAVLEEPNLRAREAVPAAAVPVCAGTGTPGFHHQADAHADTRPKGHSTKKGCTTTKATPCPPQEG</sequence>
<gene>
    <name evidence="2" type="ORF">PHAECO_LOCUS7307</name>
</gene>
<organism evidence="2 3">
    <name type="scientific">Phaedon cochleariae</name>
    <name type="common">Mustard beetle</name>
    <dbReference type="NCBI Taxonomy" id="80249"/>
    <lineage>
        <taxon>Eukaryota</taxon>
        <taxon>Metazoa</taxon>
        <taxon>Ecdysozoa</taxon>
        <taxon>Arthropoda</taxon>
        <taxon>Hexapoda</taxon>
        <taxon>Insecta</taxon>
        <taxon>Pterygota</taxon>
        <taxon>Neoptera</taxon>
        <taxon>Endopterygota</taxon>
        <taxon>Coleoptera</taxon>
        <taxon>Polyphaga</taxon>
        <taxon>Cucujiformia</taxon>
        <taxon>Chrysomeloidea</taxon>
        <taxon>Chrysomelidae</taxon>
        <taxon>Chrysomelinae</taxon>
        <taxon>Chrysomelini</taxon>
        <taxon>Phaedon</taxon>
    </lineage>
</organism>
<evidence type="ECO:0000313" key="3">
    <source>
        <dbReference type="Proteomes" id="UP001153737"/>
    </source>
</evidence>